<comment type="similarity">
    <text evidence="2 12">Belongs to the FPP/GGPP synthase family.</text>
</comment>
<reference evidence="13 14" key="1">
    <citation type="submission" date="2007-04" db="EMBL/GenBank/DDBJ databases">
        <authorList>
            <person name="Fulton L."/>
            <person name="Clifton S."/>
            <person name="Fulton B."/>
            <person name="Xu J."/>
            <person name="Minx P."/>
            <person name="Pepin K.H."/>
            <person name="Johnson M."/>
            <person name="Thiruvilangam P."/>
            <person name="Bhonagiri V."/>
            <person name="Nash W.E."/>
            <person name="Mardis E.R."/>
            <person name="Wilson R.K."/>
        </authorList>
    </citation>
    <scope>NUCLEOTIDE SEQUENCE [LARGE SCALE GENOMIC DNA]</scope>
    <source>
        <strain evidence="13 14">ATCC 29799</strain>
    </source>
</reference>
<accession>A6NUZ1</accession>
<organism evidence="13 14">
    <name type="scientific">Pseudoflavonifractor capillosus ATCC 29799</name>
    <dbReference type="NCBI Taxonomy" id="411467"/>
    <lineage>
        <taxon>Bacteria</taxon>
        <taxon>Bacillati</taxon>
        <taxon>Bacillota</taxon>
        <taxon>Clostridia</taxon>
        <taxon>Eubacteriales</taxon>
        <taxon>Oscillospiraceae</taxon>
        <taxon>Pseudoflavonifractor</taxon>
    </lineage>
</organism>
<comment type="caution">
    <text evidence="13">The sequence shown here is derived from an EMBL/GenBank/DDBJ whole genome shotgun (WGS) entry which is preliminary data.</text>
</comment>
<keyword evidence="5 12" id="KW-0808">Transferase</keyword>
<dbReference type="GO" id="GO:0004337">
    <property type="term" value="F:(2E,6E)-farnesyl diphosphate synthase activity"/>
    <property type="evidence" value="ECO:0007669"/>
    <property type="project" value="UniProtKB-EC"/>
</dbReference>
<evidence type="ECO:0000256" key="11">
    <source>
        <dbReference type="ARBA" id="ARBA00049399"/>
    </source>
</evidence>
<dbReference type="AlphaFoldDB" id="A6NUZ1"/>
<comment type="cofactor">
    <cofactor evidence="1">
        <name>Mg(2+)</name>
        <dbReference type="ChEBI" id="CHEBI:18420"/>
    </cofactor>
</comment>
<dbReference type="PANTHER" id="PTHR43281">
    <property type="entry name" value="FARNESYL DIPHOSPHATE SYNTHASE"/>
    <property type="match status" value="1"/>
</dbReference>
<protein>
    <recommendedName>
        <fullName evidence="4">Farnesyl diphosphate synthase</fullName>
        <ecNumber evidence="3">2.5.1.10</ecNumber>
    </recommendedName>
    <alternativeName>
        <fullName evidence="10">(2E,6E)-farnesyl diphosphate synthase</fullName>
    </alternativeName>
    <alternativeName>
        <fullName evidence="9">Geranyltranstransferase</fullName>
    </alternativeName>
</protein>
<dbReference type="SFLD" id="SFLDG01017">
    <property type="entry name" value="Polyprenyl_Transferase_Like"/>
    <property type="match status" value="1"/>
</dbReference>
<name>A6NUZ1_9FIRM</name>
<dbReference type="CDD" id="cd00685">
    <property type="entry name" value="Trans_IPPS_HT"/>
    <property type="match status" value="1"/>
</dbReference>
<dbReference type="NCBIfam" id="NF045485">
    <property type="entry name" value="FPPsyn"/>
    <property type="match status" value="1"/>
</dbReference>
<dbReference type="InterPro" id="IPR053378">
    <property type="entry name" value="Prenyl_diphosphate_synthase"/>
</dbReference>
<keyword evidence="14" id="KW-1185">Reference proteome</keyword>
<dbReference type="EMBL" id="AAXG02000012">
    <property type="protein sequence ID" value="EDN00192.1"/>
    <property type="molecule type" value="Genomic_DNA"/>
</dbReference>
<evidence type="ECO:0000256" key="5">
    <source>
        <dbReference type="ARBA" id="ARBA00022679"/>
    </source>
</evidence>
<dbReference type="InterPro" id="IPR033749">
    <property type="entry name" value="Polyprenyl_synt_CS"/>
</dbReference>
<dbReference type="GO" id="GO:0005737">
    <property type="term" value="C:cytoplasm"/>
    <property type="evidence" value="ECO:0007669"/>
    <property type="project" value="UniProtKB-ARBA"/>
</dbReference>
<dbReference type="Pfam" id="PF00348">
    <property type="entry name" value="polyprenyl_synt"/>
    <property type="match status" value="1"/>
</dbReference>
<dbReference type="InterPro" id="IPR000092">
    <property type="entry name" value="Polyprenyl_synt"/>
</dbReference>
<dbReference type="PROSITE" id="PS00444">
    <property type="entry name" value="POLYPRENYL_SYNTHASE_2"/>
    <property type="match status" value="1"/>
</dbReference>
<comment type="catalytic activity">
    <reaction evidence="11">
        <text>isopentenyl diphosphate + (2E)-geranyl diphosphate = (2E,6E)-farnesyl diphosphate + diphosphate</text>
        <dbReference type="Rhea" id="RHEA:19361"/>
        <dbReference type="ChEBI" id="CHEBI:33019"/>
        <dbReference type="ChEBI" id="CHEBI:58057"/>
        <dbReference type="ChEBI" id="CHEBI:128769"/>
        <dbReference type="ChEBI" id="CHEBI:175763"/>
        <dbReference type="EC" id="2.5.1.10"/>
    </reaction>
</comment>
<proteinExistence type="inferred from homology"/>
<evidence type="ECO:0000313" key="13">
    <source>
        <dbReference type="EMBL" id="EDN00192.1"/>
    </source>
</evidence>
<reference evidence="13 14" key="2">
    <citation type="submission" date="2007-06" db="EMBL/GenBank/DDBJ databases">
        <title>Draft genome sequence of Pseudoflavonifractor capillosus ATCC 29799.</title>
        <authorList>
            <person name="Sudarsanam P."/>
            <person name="Ley R."/>
            <person name="Guruge J."/>
            <person name="Turnbaugh P.J."/>
            <person name="Mahowald M."/>
            <person name="Liep D."/>
            <person name="Gordon J."/>
        </authorList>
    </citation>
    <scope>NUCLEOTIDE SEQUENCE [LARGE SCALE GENOMIC DNA]</scope>
    <source>
        <strain evidence="13 14">ATCC 29799</strain>
    </source>
</reference>
<dbReference type="GO" id="GO:0016114">
    <property type="term" value="P:terpenoid biosynthetic process"/>
    <property type="evidence" value="ECO:0007669"/>
    <property type="project" value="UniProtKB-ARBA"/>
</dbReference>
<dbReference type="EC" id="2.5.1.10" evidence="3"/>
<evidence type="ECO:0000313" key="14">
    <source>
        <dbReference type="Proteomes" id="UP000003639"/>
    </source>
</evidence>
<dbReference type="eggNOG" id="COG0142">
    <property type="taxonomic scope" value="Bacteria"/>
</dbReference>
<keyword evidence="8" id="KW-0414">Isoprene biosynthesis</keyword>
<evidence type="ECO:0000256" key="4">
    <source>
        <dbReference type="ARBA" id="ARBA00015100"/>
    </source>
</evidence>
<dbReference type="PANTHER" id="PTHR43281:SF1">
    <property type="entry name" value="FARNESYL DIPHOSPHATE SYNTHASE"/>
    <property type="match status" value="1"/>
</dbReference>
<evidence type="ECO:0000256" key="12">
    <source>
        <dbReference type="RuleBase" id="RU004466"/>
    </source>
</evidence>
<evidence type="ECO:0000256" key="10">
    <source>
        <dbReference type="ARBA" id="ARBA00032873"/>
    </source>
</evidence>
<evidence type="ECO:0000256" key="2">
    <source>
        <dbReference type="ARBA" id="ARBA00006706"/>
    </source>
</evidence>
<evidence type="ECO:0000256" key="1">
    <source>
        <dbReference type="ARBA" id="ARBA00001946"/>
    </source>
</evidence>
<evidence type="ECO:0000256" key="9">
    <source>
        <dbReference type="ARBA" id="ARBA00032380"/>
    </source>
</evidence>
<evidence type="ECO:0000256" key="7">
    <source>
        <dbReference type="ARBA" id="ARBA00022842"/>
    </source>
</evidence>
<dbReference type="InterPro" id="IPR008949">
    <property type="entry name" value="Isoprenoid_synthase_dom_sf"/>
</dbReference>
<keyword evidence="7" id="KW-0460">Magnesium</keyword>
<keyword evidence="6" id="KW-0479">Metal-binding</keyword>
<evidence type="ECO:0000256" key="8">
    <source>
        <dbReference type="ARBA" id="ARBA00023229"/>
    </source>
</evidence>
<sequence length="312" mass="33242">MACFGQPCTEVLQSKGVSGMMYDEVLRADCALVEDYLQHCFAGRDSRADLYDAMLYSLLAGGKRIRPVLALETCRMCGGDVTTALPFACAVEMVHTYSLIHDDLPCMDDDDLRRGQPTNHKVYGEATAVLAGDALLTAAFETIAEHGTSLSPERALAASACLGRAAGARGMVGGQALDMAGEGHSLSLSELEELQRLKTGALISAATEIGCIVAGGGEKERAAVRRYAQLLGLAFQIRDDMLDVEGDEATLGKPIGSDAANEKVTFVSLKGMEACEKLVSEKTEAAKEALCSTFEDAGFLCWLADKLVKREK</sequence>
<dbReference type="SUPFAM" id="SSF48576">
    <property type="entry name" value="Terpenoid synthases"/>
    <property type="match status" value="1"/>
</dbReference>
<dbReference type="PROSITE" id="PS00723">
    <property type="entry name" value="POLYPRENYL_SYNTHASE_1"/>
    <property type="match status" value="1"/>
</dbReference>
<dbReference type="SFLD" id="SFLDS00005">
    <property type="entry name" value="Isoprenoid_Synthase_Type_I"/>
    <property type="match status" value="1"/>
</dbReference>
<evidence type="ECO:0000256" key="3">
    <source>
        <dbReference type="ARBA" id="ARBA00012439"/>
    </source>
</evidence>
<evidence type="ECO:0000256" key="6">
    <source>
        <dbReference type="ARBA" id="ARBA00022723"/>
    </source>
</evidence>
<dbReference type="STRING" id="411467.BACCAP_02026"/>
<dbReference type="Proteomes" id="UP000003639">
    <property type="component" value="Unassembled WGS sequence"/>
</dbReference>
<dbReference type="Gene3D" id="1.10.600.10">
    <property type="entry name" value="Farnesyl Diphosphate Synthase"/>
    <property type="match status" value="1"/>
</dbReference>
<dbReference type="GO" id="GO:0046872">
    <property type="term" value="F:metal ion binding"/>
    <property type="evidence" value="ECO:0007669"/>
    <property type="project" value="UniProtKB-KW"/>
</dbReference>
<dbReference type="FunFam" id="1.10.600.10:FF:000001">
    <property type="entry name" value="Geranylgeranyl diphosphate synthase"/>
    <property type="match status" value="1"/>
</dbReference>
<gene>
    <name evidence="13" type="ORF">BACCAP_02026</name>
</gene>